<comment type="caution">
    <text evidence="3">The sequence shown here is derived from an EMBL/GenBank/DDBJ whole genome shotgun (WGS) entry which is preliminary data.</text>
</comment>
<keyword evidence="4" id="KW-1185">Reference proteome</keyword>
<accession>A0A9Q3KSV5</accession>
<gene>
    <name evidence="3" type="ORF">O181_126152</name>
</gene>
<dbReference type="AlphaFoldDB" id="A0A9Q3KSV5"/>
<protein>
    <submittedName>
        <fullName evidence="3">Uncharacterized protein</fullName>
    </submittedName>
</protein>
<reference evidence="3" key="1">
    <citation type="submission" date="2021-03" db="EMBL/GenBank/DDBJ databases">
        <title>Draft genome sequence of rust myrtle Austropuccinia psidii MF-1, a brazilian biotype.</title>
        <authorList>
            <person name="Quecine M.C."/>
            <person name="Pachon D.M.R."/>
            <person name="Bonatelli M.L."/>
            <person name="Correr F.H."/>
            <person name="Franceschini L.M."/>
            <person name="Leite T.F."/>
            <person name="Margarido G.R.A."/>
            <person name="Almeida C.A."/>
            <person name="Ferrarezi J.A."/>
            <person name="Labate C.A."/>
        </authorList>
    </citation>
    <scope>NUCLEOTIDE SEQUENCE</scope>
    <source>
        <strain evidence="3">MF-1</strain>
    </source>
</reference>
<evidence type="ECO:0000256" key="2">
    <source>
        <dbReference type="SAM" id="Phobius"/>
    </source>
</evidence>
<feature type="transmembrane region" description="Helical" evidence="2">
    <location>
        <begin position="20"/>
        <end position="40"/>
    </location>
</feature>
<proteinExistence type="predicted"/>
<evidence type="ECO:0000313" key="4">
    <source>
        <dbReference type="Proteomes" id="UP000765509"/>
    </source>
</evidence>
<evidence type="ECO:0000313" key="3">
    <source>
        <dbReference type="EMBL" id="MBW0586437.1"/>
    </source>
</evidence>
<keyword evidence="2" id="KW-0812">Transmembrane</keyword>
<evidence type="ECO:0000256" key="1">
    <source>
        <dbReference type="SAM" id="MobiDB-lite"/>
    </source>
</evidence>
<dbReference type="Proteomes" id="UP000765509">
    <property type="component" value="Unassembled WGS sequence"/>
</dbReference>
<keyword evidence="2" id="KW-0472">Membrane</keyword>
<sequence>MTLLHWCCGNSNLGPIGHTIYLWPIWPLLVLYGIFGHITIPWPFMASGHILPSLASLANFHILNPQAYIFVLGLEVSLSPSPHHGLCANPFHWEFPGLNGLFGPFRPPTASTVHRPRTAVRGPFRPLLDYSNEAKGGQPISPQGQVGLKPQLGPKCHQTQNDHKSP</sequence>
<feature type="region of interest" description="Disordered" evidence="1">
    <location>
        <begin position="129"/>
        <end position="166"/>
    </location>
</feature>
<organism evidence="3 4">
    <name type="scientific">Austropuccinia psidii MF-1</name>
    <dbReference type="NCBI Taxonomy" id="1389203"/>
    <lineage>
        <taxon>Eukaryota</taxon>
        <taxon>Fungi</taxon>
        <taxon>Dikarya</taxon>
        <taxon>Basidiomycota</taxon>
        <taxon>Pucciniomycotina</taxon>
        <taxon>Pucciniomycetes</taxon>
        <taxon>Pucciniales</taxon>
        <taxon>Sphaerophragmiaceae</taxon>
        <taxon>Austropuccinia</taxon>
    </lineage>
</organism>
<dbReference type="EMBL" id="AVOT02123905">
    <property type="protein sequence ID" value="MBW0586437.1"/>
    <property type="molecule type" value="Genomic_DNA"/>
</dbReference>
<keyword evidence="2" id="KW-1133">Transmembrane helix</keyword>
<name>A0A9Q3KSV5_9BASI</name>